<dbReference type="AlphaFoldDB" id="A0A7V8K7U0"/>
<dbReference type="CDD" id="cd14014">
    <property type="entry name" value="STKc_PknB_like"/>
    <property type="match status" value="1"/>
</dbReference>
<dbReference type="InterPro" id="IPR011009">
    <property type="entry name" value="Kinase-like_dom_sf"/>
</dbReference>
<dbReference type="SMART" id="SM00028">
    <property type="entry name" value="TPR"/>
    <property type="match status" value="4"/>
</dbReference>
<dbReference type="Gene3D" id="1.25.40.10">
    <property type="entry name" value="Tetratricopeptide repeat domain"/>
    <property type="match status" value="2"/>
</dbReference>
<dbReference type="Gene3D" id="3.30.200.20">
    <property type="entry name" value="Phosphorylase Kinase, domain 1"/>
    <property type="match status" value="1"/>
</dbReference>
<accession>A0A7V8K7U0</accession>
<dbReference type="InterPro" id="IPR019734">
    <property type="entry name" value="TPR_rpt"/>
</dbReference>
<dbReference type="GO" id="GO:0004674">
    <property type="term" value="F:protein serine/threonine kinase activity"/>
    <property type="evidence" value="ECO:0007669"/>
    <property type="project" value="TreeGrafter"/>
</dbReference>
<dbReference type="GO" id="GO:0005524">
    <property type="term" value="F:ATP binding"/>
    <property type="evidence" value="ECO:0007669"/>
    <property type="project" value="UniProtKB-UniRule"/>
</dbReference>
<dbReference type="Gene3D" id="1.10.510.10">
    <property type="entry name" value="Transferase(Phosphotransferase) domain 1"/>
    <property type="match status" value="1"/>
</dbReference>
<reference evidence="7 8" key="1">
    <citation type="submission" date="2017-10" db="EMBL/GenBank/DDBJ databases">
        <title>Whole genome sequencing of Pseudoxanthomonas broegbernensis DSM 12573(T).</title>
        <authorList>
            <person name="Kumar S."/>
            <person name="Bansal K."/>
            <person name="Kaur A."/>
            <person name="Patil P."/>
            <person name="Sharma S."/>
            <person name="Patil P.B."/>
        </authorList>
    </citation>
    <scope>NUCLEOTIDE SEQUENCE [LARGE SCALE GENOMIC DNA]</scope>
    <source>
        <strain evidence="7 8">DSM 12573</strain>
    </source>
</reference>
<dbReference type="SUPFAM" id="SSF48452">
    <property type="entry name" value="TPR-like"/>
    <property type="match status" value="1"/>
</dbReference>
<dbReference type="PROSITE" id="PS00107">
    <property type="entry name" value="PROTEIN_KINASE_ATP"/>
    <property type="match status" value="1"/>
</dbReference>
<dbReference type="PROSITE" id="PS50011">
    <property type="entry name" value="PROTEIN_KINASE_DOM"/>
    <property type="match status" value="1"/>
</dbReference>
<dbReference type="RefSeq" id="WP_162309870.1">
    <property type="nucleotide sequence ID" value="NZ_JACHGU010000002.1"/>
</dbReference>
<evidence type="ECO:0000313" key="8">
    <source>
        <dbReference type="Proteomes" id="UP000462066"/>
    </source>
</evidence>
<feature type="domain" description="Protein kinase" evidence="6">
    <location>
        <begin position="89"/>
        <end position="375"/>
    </location>
</feature>
<comment type="caution">
    <text evidence="7">The sequence shown here is derived from an EMBL/GenBank/DDBJ whole genome shotgun (WGS) entry which is preliminary data.</text>
</comment>
<gene>
    <name evidence="7" type="ORF">B1992_02440</name>
</gene>
<sequence>MTGEEQRRWRQAAGIFDAVARLSDPERAARLEALCAGDATLRAQVERMLAADAGSTEPFSGDAARWGAELATQPSARPPDWRGRRLGAWRIVGILGHGGMGVVHEVQRDDGTYRQHAALKLIRIGADSPAARERFLRERQTLAQLRHPNIATLLDGGFTDDGAPYFVMEYVDGEPIDAWCDARSLGLRERTELFVQVLDAVQYAHRNLVVHRDLKPSNILVDGDGRVKLLDFGVAKQLRDSTATVGERALTLEYASPEQLDVGPITTATDIWQLGVVLYRLLGGAHPFGIGRDTPLPRQLQQLGREPEPLSRAAADASAETAASRGHTVATLARAARGGLSSIVQGCLQRAPEHRYPSIDALADDLRRWRGHQPLRVAAPGRWRRAGLWLRRNRTLAAATGSVAAAMLVGAGLALWQADVARLQSANARESLQFLSDTLKAAAPESAMSHQVSVRELLDKAREELDKRDTVAAQVRQPVQRTLGDLYQSLGEPQIAADMYEAGLRGAEPSGRDEALRLADTWGAYSTALGKAMRGSDSLAAAEHAAAVRRRHAAGDALQELLALIALGYGNYYADHDGKARDLWLEATALAEGMSNPPPLSLVEAYSMLAGVEGDIGQPARAVEFAEKALAYADAAGLPAQSPWRIDILRSIGVAQLRGGNADAAEAAVRQAVALVEGAFDGKGDTSSYVYAQMGSILRHQNRFREAIQAQERAMQVRGGDTPARIAMDLDKLASIHKEFGDYPRALELFSRSLAKLDEAGAPADHQARRRTERNLANCLVAAGRHAEAGPLLRRLAASTVRIEGKDSMEYLFVAWQQMLLAHRTSDAQAMEPLVRELRERAGKRFAPEHPIMANVLLAESALAYLQGDLPAAERLQREGMDRLRVTDTSSVDVARAQVELARLRLEQGDRAGAGELLGQVLPILREALLPGEFKRAEAEVLARELEL</sequence>
<dbReference type="SMART" id="SM00220">
    <property type="entry name" value="S_TKc"/>
    <property type="match status" value="1"/>
</dbReference>
<evidence type="ECO:0000256" key="1">
    <source>
        <dbReference type="ARBA" id="ARBA00022679"/>
    </source>
</evidence>
<organism evidence="7 8">
    <name type="scientific">Pseudoxanthomonas broegbernensis</name>
    <dbReference type="NCBI Taxonomy" id="83619"/>
    <lineage>
        <taxon>Bacteria</taxon>
        <taxon>Pseudomonadati</taxon>
        <taxon>Pseudomonadota</taxon>
        <taxon>Gammaproteobacteria</taxon>
        <taxon>Lysobacterales</taxon>
        <taxon>Lysobacteraceae</taxon>
        <taxon>Pseudoxanthomonas</taxon>
    </lineage>
</organism>
<proteinExistence type="predicted"/>
<keyword evidence="2 5" id="KW-0547">Nucleotide-binding</keyword>
<evidence type="ECO:0000256" key="3">
    <source>
        <dbReference type="ARBA" id="ARBA00022777"/>
    </source>
</evidence>
<dbReference type="InterPro" id="IPR017441">
    <property type="entry name" value="Protein_kinase_ATP_BS"/>
</dbReference>
<dbReference type="EMBL" id="MWIP01000002">
    <property type="protein sequence ID" value="KAF1687543.1"/>
    <property type="molecule type" value="Genomic_DNA"/>
</dbReference>
<dbReference type="InterPro" id="IPR000719">
    <property type="entry name" value="Prot_kinase_dom"/>
</dbReference>
<evidence type="ECO:0000256" key="4">
    <source>
        <dbReference type="ARBA" id="ARBA00022840"/>
    </source>
</evidence>
<evidence type="ECO:0000313" key="7">
    <source>
        <dbReference type="EMBL" id="KAF1687543.1"/>
    </source>
</evidence>
<dbReference type="InterPro" id="IPR008271">
    <property type="entry name" value="Ser/Thr_kinase_AS"/>
</dbReference>
<protein>
    <recommendedName>
        <fullName evidence="6">Protein kinase domain-containing protein</fullName>
    </recommendedName>
</protein>
<dbReference type="Proteomes" id="UP000462066">
    <property type="component" value="Unassembled WGS sequence"/>
</dbReference>
<dbReference type="InterPro" id="IPR011990">
    <property type="entry name" value="TPR-like_helical_dom_sf"/>
</dbReference>
<dbReference type="Pfam" id="PF00069">
    <property type="entry name" value="Pkinase"/>
    <property type="match status" value="1"/>
</dbReference>
<keyword evidence="1" id="KW-0808">Transferase</keyword>
<dbReference type="PANTHER" id="PTHR43289:SF34">
    <property type="entry name" value="SERINE_THREONINE-PROTEIN KINASE YBDM-RELATED"/>
    <property type="match status" value="1"/>
</dbReference>
<feature type="binding site" evidence="5">
    <location>
        <position position="120"/>
    </location>
    <ligand>
        <name>ATP</name>
        <dbReference type="ChEBI" id="CHEBI:30616"/>
    </ligand>
</feature>
<evidence type="ECO:0000256" key="2">
    <source>
        <dbReference type="ARBA" id="ARBA00022741"/>
    </source>
</evidence>
<name>A0A7V8K7U0_9GAMM</name>
<dbReference type="PANTHER" id="PTHR43289">
    <property type="entry name" value="MITOGEN-ACTIVATED PROTEIN KINASE KINASE KINASE 20-RELATED"/>
    <property type="match status" value="1"/>
</dbReference>
<evidence type="ECO:0000256" key="5">
    <source>
        <dbReference type="PROSITE-ProRule" id="PRU10141"/>
    </source>
</evidence>
<dbReference type="Pfam" id="PF13424">
    <property type="entry name" value="TPR_12"/>
    <property type="match status" value="1"/>
</dbReference>
<keyword evidence="8" id="KW-1185">Reference proteome</keyword>
<dbReference type="SUPFAM" id="SSF56112">
    <property type="entry name" value="Protein kinase-like (PK-like)"/>
    <property type="match status" value="1"/>
</dbReference>
<keyword evidence="3" id="KW-0418">Kinase</keyword>
<dbReference type="PROSITE" id="PS50890">
    <property type="entry name" value="PUA"/>
    <property type="match status" value="1"/>
</dbReference>
<dbReference type="PROSITE" id="PS00108">
    <property type="entry name" value="PROTEIN_KINASE_ST"/>
    <property type="match status" value="1"/>
</dbReference>
<evidence type="ECO:0000259" key="6">
    <source>
        <dbReference type="PROSITE" id="PS50011"/>
    </source>
</evidence>
<keyword evidence="4 5" id="KW-0067">ATP-binding</keyword>